<proteinExistence type="predicted"/>
<evidence type="ECO:0000313" key="1">
    <source>
        <dbReference type="EMBL" id="EEP44770.1"/>
    </source>
</evidence>
<dbReference type="HOGENOM" id="CLU_2971627_0_0_11"/>
<gene>
    <name evidence="1" type="ORF">COLINT_02515</name>
</gene>
<dbReference type="AlphaFoldDB" id="C4F8Y9"/>
<evidence type="ECO:0000313" key="2">
    <source>
        <dbReference type="Proteomes" id="UP000003295"/>
    </source>
</evidence>
<comment type="caution">
    <text evidence="1">The sequence shown here is derived from an EMBL/GenBank/DDBJ whole genome shotgun (WGS) entry which is preliminary data.</text>
</comment>
<sequence>MEEMTVPLDMRNDIRSMDADGVPNAEIARRIHASRNAVAKYADMEDMSPAPPLPAERR</sequence>
<dbReference type="EMBL" id="ABXH02000008">
    <property type="protein sequence ID" value="EEP44770.1"/>
    <property type="molecule type" value="Genomic_DNA"/>
</dbReference>
<protein>
    <recommendedName>
        <fullName evidence="3">Resolvase HTH domain-containing protein</fullName>
    </recommendedName>
</protein>
<dbReference type="Proteomes" id="UP000003295">
    <property type="component" value="Unassembled WGS sequence"/>
</dbReference>
<evidence type="ECO:0008006" key="3">
    <source>
        <dbReference type="Google" id="ProtNLM"/>
    </source>
</evidence>
<reference evidence="1 2" key="1">
    <citation type="submission" date="2009-04" db="EMBL/GenBank/DDBJ databases">
        <authorList>
            <person name="Weinstock G."/>
            <person name="Sodergren E."/>
            <person name="Clifton S."/>
            <person name="Fulton L."/>
            <person name="Fulton B."/>
            <person name="Courtney L."/>
            <person name="Fronick C."/>
            <person name="Harrison M."/>
            <person name="Strong C."/>
            <person name="Farmer C."/>
            <person name="Delahaunty K."/>
            <person name="Markovic C."/>
            <person name="Hall O."/>
            <person name="Minx P."/>
            <person name="Tomlinson C."/>
            <person name="Mitreva M."/>
            <person name="Nelson J."/>
            <person name="Hou S."/>
            <person name="Wollam A."/>
            <person name="Pepin K.H."/>
            <person name="Johnson M."/>
            <person name="Bhonagiri V."/>
            <person name="Nash W.E."/>
            <person name="Warren W."/>
            <person name="Chinwalla A."/>
            <person name="Mardis E.R."/>
            <person name="Wilson R.K."/>
        </authorList>
    </citation>
    <scope>NUCLEOTIDE SEQUENCE [LARGE SCALE GENOMIC DNA]</scope>
    <source>
        <strain evidence="1 2">DSM 13280</strain>
    </source>
</reference>
<name>C4F8Y9_9ACTN</name>
<accession>C4F8Y9</accession>
<organism evidence="1 2">
    <name type="scientific">Collinsella intestinalis DSM 13280</name>
    <dbReference type="NCBI Taxonomy" id="521003"/>
    <lineage>
        <taxon>Bacteria</taxon>
        <taxon>Bacillati</taxon>
        <taxon>Actinomycetota</taxon>
        <taxon>Coriobacteriia</taxon>
        <taxon>Coriobacteriales</taxon>
        <taxon>Coriobacteriaceae</taxon>
        <taxon>Collinsella</taxon>
    </lineage>
</organism>